<accession>A0A8J9WZF5</accession>
<reference evidence="1" key="1">
    <citation type="submission" date="2022-02" db="EMBL/GenBank/DDBJ databases">
        <authorList>
            <person name="Giguere J D."/>
        </authorList>
    </citation>
    <scope>NUCLEOTIDE SEQUENCE</scope>
    <source>
        <strain evidence="1">CCAP 1055/1</strain>
    </source>
</reference>
<dbReference type="PANTHER" id="PTHR14614">
    <property type="entry name" value="HEPATOCELLULAR CARCINOMA-ASSOCIATED ANTIGEN"/>
    <property type="match status" value="1"/>
</dbReference>
<dbReference type="InterPro" id="IPR029063">
    <property type="entry name" value="SAM-dependent_MTases_sf"/>
</dbReference>
<protein>
    <submittedName>
        <fullName evidence="1">Uncharacterized protein</fullName>
    </submittedName>
</protein>
<name>A0A8J9WZF5_PHATR</name>
<dbReference type="AlphaFoldDB" id="A0A8J9WZF5"/>
<proteinExistence type="predicted"/>
<sequence length="352" mass="39242">MKNDGESTLIPSSLVTRSKVLRAPFVSSASTATPKSRDVATIASGTDDKGDNTIAIFEHEEREYLEILLLDLPQSLRLRQYNTSHDSWGIYSTVWDGGIALLKYVCDQYSDVWDQMRLLDLGSGTGIVGLGVAACSRGTVATAVTDLTAALPLLRENIARNASHWTGVDAGVHRPSVLDITWGKRMENNDWLQQFLSINDRKKDTTICAGSPPPTSICSNSRRKLQRRVIITGADIVYRPSLFEPLLSTLAELESRVHQVLKGQDPVIEILLSCQSCRSYLDDFWQAARRRGFNAELLAIADLDPADKHNLESCLLYPAEDRTIPVSKQKYPTKEGRVFIVRIYRLPYTFAI</sequence>
<evidence type="ECO:0000313" key="1">
    <source>
        <dbReference type="EMBL" id="CAG9278243.1"/>
    </source>
</evidence>
<organism evidence="1">
    <name type="scientific">Phaeodactylum tricornutum</name>
    <name type="common">Diatom</name>
    <dbReference type="NCBI Taxonomy" id="2850"/>
    <lineage>
        <taxon>Eukaryota</taxon>
        <taxon>Sar</taxon>
        <taxon>Stramenopiles</taxon>
        <taxon>Ochrophyta</taxon>
        <taxon>Bacillariophyta</taxon>
        <taxon>Bacillariophyceae</taxon>
        <taxon>Bacillariophycidae</taxon>
        <taxon>Naviculales</taxon>
        <taxon>Phaeodactylaceae</taxon>
        <taxon>Phaeodactylum</taxon>
    </lineage>
</organism>
<dbReference type="Proteomes" id="UP000836788">
    <property type="component" value="Chromosome 10"/>
</dbReference>
<dbReference type="Gene3D" id="3.40.50.150">
    <property type="entry name" value="Vaccinia Virus protein VP39"/>
    <property type="match status" value="1"/>
</dbReference>
<dbReference type="InterPro" id="IPR019410">
    <property type="entry name" value="Methyltransf_16"/>
</dbReference>
<gene>
    <name evidence="1" type="ORF">PTTT1_LOCUS6319</name>
</gene>
<dbReference type="Pfam" id="PF10294">
    <property type="entry name" value="Methyltransf_16"/>
    <property type="match status" value="1"/>
</dbReference>
<dbReference type="EMBL" id="OU594951">
    <property type="protein sequence ID" value="CAG9278243.1"/>
    <property type="molecule type" value="Genomic_DNA"/>
</dbReference>
<dbReference type="SUPFAM" id="SSF53335">
    <property type="entry name" value="S-adenosyl-L-methionine-dependent methyltransferases"/>
    <property type="match status" value="1"/>
</dbReference>